<proteinExistence type="predicted"/>
<accession>A0A848QRI2</accession>
<organism evidence="1 2">
    <name type="scientific">Pontixanthobacter rizhaonensis</name>
    <dbReference type="NCBI Taxonomy" id="2730337"/>
    <lineage>
        <taxon>Bacteria</taxon>
        <taxon>Pseudomonadati</taxon>
        <taxon>Pseudomonadota</taxon>
        <taxon>Alphaproteobacteria</taxon>
        <taxon>Sphingomonadales</taxon>
        <taxon>Erythrobacteraceae</taxon>
        <taxon>Pontixanthobacter</taxon>
    </lineage>
</organism>
<name>A0A848QRI2_9SPHN</name>
<reference evidence="1 2" key="1">
    <citation type="submission" date="2020-04" db="EMBL/GenBank/DDBJ databases">
        <authorList>
            <person name="Liu A."/>
        </authorList>
    </citation>
    <scope>NUCLEOTIDE SEQUENCE [LARGE SCALE GENOMIC DNA]</scope>
    <source>
        <strain evidence="1 2">RZ02</strain>
    </source>
</reference>
<dbReference type="RefSeq" id="WP_170013504.1">
    <property type="nucleotide sequence ID" value="NZ_JABCRE010000003.1"/>
</dbReference>
<protein>
    <submittedName>
        <fullName evidence="1">Uncharacterized protein</fullName>
    </submittedName>
</protein>
<gene>
    <name evidence="1" type="ORF">HKD42_11580</name>
</gene>
<sequence>MSFQFAELAKTASADGVISPDELLALRQLGWGDGEIHRGEAEAIFVINHALTAPDDAWVDFFVEAIGEFVLNGSEPRGYVDQEEADWLIGALDQDGRLETMAELELLARIMERAGNVPDTLKHYALKQIEAAVLTGQGPTRCGGELSAHQITSAECALIRRFIFSSGGHGPAAVSRFDAEMLFRLKDDTLGQTNAADWQNLFVDGVANYLKGFTLANAQVSHERRKELEAFVADDSANVGRFFRRMATEAPNVRNNFGVVFGKKFTAPSIADRAAAGDEVTSNERKWLDGQIENDGHIDALERALLNRIAADLA</sequence>
<dbReference type="Proteomes" id="UP000561181">
    <property type="component" value="Unassembled WGS sequence"/>
</dbReference>
<evidence type="ECO:0000313" key="2">
    <source>
        <dbReference type="Proteomes" id="UP000561181"/>
    </source>
</evidence>
<comment type="caution">
    <text evidence="1">The sequence shown here is derived from an EMBL/GenBank/DDBJ whole genome shotgun (WGS) entry which is preliminary data.</text>
</comment>
<dbReference type="EMBL" id="JABCRE010000003">
    <property type="protein sequence ID" value="NMW32705.1"/>
    <property type="molecule type" value="Genomic_DNA"/>
</dbReference>
<dbReference type="AlphaFoldDB" id="A0A848QRI2"/>
<keyword evidence="2" id="KW-1185">Reference proteome</keyword>
<evidence type="ECO:0000313" key="1">
    <source>
        <dbReference type="EMBL" id="NMW32705.1"/>
    </source>
</evidence>